<proteinExistence type="predicted"/>
<organism evidence="3">
    <name type="scientific">uncultured marine thaumarchaeote KM3_78_D03</name>
    <dbReference type="NCBI Taxonomy" id="1456290"/>
    <lineage>
        <taxon>Archaea</taxon>
        <taxon>Nitrososphaerota</taxon>
        <taxon>environmental samples</taxon>
    </lineage>
</organism>
<accession>A0A075HUW5</accession>
<dbReference type="Pfam" id="PF00266">
    <property type="entry name" value="Aminotran_5"/>
    <property type="match status" value="1"/>
</dbReference>
<dbReference type="AlphaFoldDB" id="A0A075HUW5"/>
<feature type="domain" description="Aminotransferase class V" evidence="2">
    <location>
        <begin position="13"/>
        <end position="331"/>
    </location>
</feature>
<dbReference type="Gene3D" id="3.90.1150.10">
    <property type="entry name" value="Aspartate Aminotransferase, domain 1"/>
    <property type="match status" value="1"/>
</dbReference>
<keyword evidence="1" id="KW-0663">Pyridoxal phosphate</keyword>
<evidence type="ECO:0000259" key="2">
    <source>
        <dbReference type="Pfam" id="PF00266"/>
    </source>
</evidence>
<dbReference type="SUPFAM" id="SSF53383">
    <property type="entry name" value="PLP-dependent transferases"/>
    <property type="match status" value="1"/>
</dbReference>
<dbReference type="GO" id="GO:0008483">
    <property type="term" value="F:transaminase activity"/>
    <property type="evidence" value="ECO:0007669"/>
    <property type="project" value="UniProtKB-KW"/>
</dbReference>
<keyword evidence="3" id="KW-0808">Transferase</keyword>
<dbReference type="InterPro" id="IPR015422">
    <property type="entry name" value="PyrdxlP-dep_Trfase_small"/>
</dbReference>
<evidence type="ECO:0000313" key="3">
    <source>
        <dbReference type="EMBL" id="AIF17613.1"/>
    </source>
</evidence>
<dbReference type="Gene3D" id="3.40.640.10">
    <property type="entry name" value="Type I PLP-dependent aspartate aminotransferase-like (Major domain)"/>
    <property type="match status" value="1"/>
</dbReference>
<dbReference type="InterPro" id="IPR000192">
    <property type="entry name" value="Aminotrans_V_dom"/>
</dbReference>
<evidence type="ECO:0000256" key="1">
    <source>
        <dbReference type="ARBA" id="ARBA00022898"/>
    </source>
</evidence>
<sequence>MGPDSPESEIFLKKLWENTRKEISKLVKCQPDEIIITQSVTDGVNMVANGMKFANDSNIIIRGGEHEHHANYFPWLRLGGKIDVRSLPVDENGGFTDSDFKKMLDKKTKLVALSHGLYNSGLILPVMEIGEQLQKQNIPYFLDTAQTVGCIGDYDFANTGCDFMSFNGSKWLCGPMGTGVFYCKRESSDLLEPLSIGGESAETDTNNELAYKELPDKFQTGFRNYVGLAGMVSSVTLLQNFGLDNIRKHIIKLSNLFIDEIGKISESRVFGPENEAERTSIVSFEIGKSDPEKIVSVLAEKGIIIAKREIYEKPVLRISPHVFNTENEILRLVEELKKL</sequence>
<keyword evidence="3" id="KW-0032">Aminotransferase</keyword>
<dbReference type="EMBL" id="KF901087">
    <property type="protein sequence ID" value="AIF17613.1"/>
    <property type="molecule type" value="Genomic_DNA"/>
</dbReference>
<protein>
    <submittedName>
        <fullName evidence="3">Class V aminotransferase</fullName>
    </submittedName>
</protein>
<dbReference type="PANTHER" id="PTHR43586:SF8">
    <property type="entry name" value="CYSTEINE DESULFURASE 1, CHLOROPLASTIC"/>
    <property type="match status" value="1"/>
</dbReference>
<name>A0A075HUW5_9ARCH</name>
<dbReference type="PANTHER" id="PTHR43586">
    <property type="entry name" value="CYSTEINE DESULFURASE"/>
    <property type="match status" value="1"/>
</dbReference>
<dbReference type="InterPro" id="IPR015424">
    <property type="entry name" value="PyrdxlP-dep_Trfase"/>
</dbReference>
<dbReference type="InterPro" id="IPR015421">
    <property type="entry name" value="PyrdxlP-dep_Trfase_major"/>
</dbReference>
<reference evidence="3" key="1">
    <citation type="journal article" date="2014" name="Genome Biol. Evol.">
        <title>Pangenome evidence for extensive interdomain horizontal transfer affecting lineage core and shell genes in uncultured planktonic thaumarchaeota and euryarchaeota.</title>
        <authorList>
            <person name="Deschamps P."/>
            <person name="Zivanovic Y."/>
            <person name="Moreira D."/>
            <person name="Rodriguez-Valera F."/>
            <person name="Lopez-Garcia P."/>
        </authorList>
    </citation>
    <scope>NUCLEOTIDE SEQUENCE</scope>
</reference>